<reference evidence="2 3" key="1">
    <citation type="submission" date="2016-11" db="EMBL/GenBank/DDBJ databases">
        <authorList>
            <person name="Jaros S."/>
            <person name="Januszkiewicz K."/>
            <person name="Wedrychowicz H."/>
        </authorList>
    </citation>
    <scope>NUCLEOTIDE SEQUENCE [LARGE SCALE GENOMIC DNA]</scope>
    <source>
        <strain evidence="2 3">CGMCC 1.12213</strain>
    </source>
</reference>
<dbReference type="CDD" id="cd01832">
    <property type="entry name" value="SGNH_hydrolase_like_1"/>
    <property type="match status" value="1"/>
</dbReference>
<evidence type="ECO:0000313" key="2">
    <source>
        <dbReference type="EMBL" id="SHI39164.1"/>
    </source>
</evidence>
<dbReference type="eggNOG" id="COG2755">
    <property type="taxonomic scope" value="Bacteria"/>
</dbReference>
<dbReference type="Gene3D" id="3.40.50.1110">
    <property type="entry name" value="SGNH hydrolase"/>
    <property type="match status" value="1"/>
</dbReference>
<dbReference type="STRING" id="1178825.SAMN05216261_0583"/>
<name>A0A1M6ARM0_9FLAO</name>
<dbReference type="OrthoDB" id="158267at2"/>
<dbReference type="Pfam" id="PF13472">
    <property type="entry name" value="Lipase_GDSL_2"/>
    <property type="match status" value="1"/>
</dbReference>
<sequence>MKLKLYLICISFSVFWLFGCSSDYEVLPITESTSINTSSEPTEEETNVPESSIVKILSLGDSYTYGTNVCPSCSFPEQLKSQLRLRIESSVTQLKIIAQSRWTTTNLIDAINTDSSSNEYDLVTLLIGVNNQYQRKPFSLYEKEFPLLVNNAIAKANGDKSQVIVISIPDYAYTPLGQGNTLISNDIDKYNNYAENYCMQNNISYLYITDITRQGLVNPALVTFDGLHPSELAYSKFVDRLLPLAIKKLN</sequence>
<dbReference type="Proteomes" id="UP000184396">
    <property type="component" value="Unassembled WGS sequence"/>
</dbReference>
<dbReference type="InterPro" id="IPR013830">
    <property type="entry name" value="SGNH_hydro"/>
</dbReference>
<evidence type="ECO:0000259" key="1">
    <source>
        <dbReference type="Pfam" id="PF13472"/>
    </source>
</evidence>
<dbReference type="GO" id="GO:0016788">
    <property type="term" value="F:hydrolase activity, acting on ester bonds"/>
    <property type="evidence" value="ECO:0007669"/>
    <property type="project" value="UniProtKB-ARBA"/>
</dbReference>
<accession>A0A1M6ARM0</accession>
<feature type="domain" description="SGNH hydrolase-type esterase" evidence="1">
    <location>
        <begin position="59"/>
        <end position="234"/>
    </location>
</feature>
<organism evidence="2 3">
    <name type="scientific">Algibacter luteus</name>
    <dbReference type="NCBI Taxonomy" id="1178825"/>
    <lineage>
        <taxon>Bacteria</taxon>
        <taxon>Pseudomonadati</taxon>
        <taxon>Bacteroidota</taxon>
        <taxon>Flavobacteriia</taxon>
        <taxon>Flavobacteriales</taxon>
        <taxon>Flavobacteriaceae</taxon>
        <taxon>Algibacter</taxon>
    </lineage>
</organism>
<dbReference type="EMBL" id="FQYK01000001">
    <property type="protein sequence ID" value="SHI39164.1"/>
    <property type="molecule type" value="Genomic_DNA"/>
</dbReference>
<gene>
    <name evidence="2" type="ORF">SAMN05216261_0583</name>
</gene>
<evidence type="ECO:0000313" key="3">
    <source>
        <dbReference type="Proteomes" id="UP000184396"/>
    </source>
</evidence>
<dbReference type="InterPro" id="IPR036514">
    <property type="entry name" value="SGNH_hydro_sf"/>
</dbReference>
<dbReference type="RefSeq" id="WP_019386085.1">
    <property type="nucleotide sequence ID" value="NZ_ALIH01000001.1"/>
</dbReference>
<dbReference type="PROSITE" id="PS51257">
    <property type="entry name" value="PROKAR_LIPOPROTEIN"/>
    <property type="match status" value="1"/>
</dbReference>
<protein>
    <submittedName>
        <fullName evidence="2">Lysophospholipase L1</fullName>
    </submittedName>
</protein>
<keyword evidence="3" id="KW-1185">Reference proteome</keyword>
<proteinExistence type="predicted"/>
<dbReference type="SUPFAM" id="SSF52266">
    <property type="entry name" value="SGNH hydrolase"/>
    <property type="match status" value="1"/>
</dbReference>
<dbReference type="AlphaFoldDB" id="A0A1M6ARM0"/>